<dbReference type="AlphaFoldDB" id="A0A3D9HWP8"/>
<dbReference type="OrthoDB" id="7356265at2"/>
<accession>A0A3D9HWP8</accession>
<proteinExistence type="predicted"/>
<protein>
    <submittedName>
        <fullName evidence="1">Uncharacterized protein</fullName>
    </submittedName>
</protein>
<comment type="caution">
    <text evidence="1">The sequence shown here is derived from an EMBL/GenBank/DDBJ whole genome shotgun (WGS) entry which is preliminary data.</text>
</comment>
<organism evidence="1 2">
    <name type="scientific">Aestuariispira insulae</name>
    <dbReference type="NCBI Taxonomy" id="1461337"/>
    <lineage>
        <taxon>Bacteria</taxon>
        <taxon>Pseudomonadati</taxon>
        <taxon>Pseudomonadota</taxon>
        <taxon>Alphaproteobacteria</taxon>
        <taxon>Rhodospirillales</taxon>
        <taxon>Kiloniellaceae</taxon>
        <taxon>Aestuariispira</taxon>
    </lineage>
</organism>
<name>A0A3D9HWP8_9PROT</name>
<gene>
    <name evidence="1" type="ORF">DFP90_101732</name>
</gene>
<dbReference type="RefSeq" id="WP_115935031.1">
    <property type="nucleotide sequence ID" value="NZ_QRDW01000001.1"/>
</dbReference>
<dbReference type="Proteomes" id="UP000256845">
    <property type="component" value="Unassembled WGS sequence"/>
</dbReference>
<evidence type="ECO:0000313" key="1">
    <source>
        <dbReference type="EMBL" id="RED53933.1"/>
    </source>
</evidence>
<reference evidence="1 2" key="1">
    <citation type="submission" date="2018-07" db="EMBL/GenBank/DDBJ databases">
        <title>Genomic Encyclopedia of Type Strains, Phase III (KMG-III): the genomes of soil and plant-associated and newly described type strains.</title>
        <authorList>
            <person name="Whitman W."/>
        </authorList>
    </citation>
    <scope>NUCLEOTIDE SEQUENCE [LARGE SCALE GENOMIC DNA]</scope>
    <source>
        <strain evidence="1 2">CECT 8488</strain>
    </source>
</reference>
<keyword evidence="2" id="KW-1185">Reference proteome</keyword>
<dbReference type="EMBL" id="QRDW01000001">
    <property type="protein sequence ID" value="RED53933.1"/>
    <property type="molecule type" value="Genomic_DNA"/>
</dbReference>
<evidence type="ECO:0000313" key="2">
    <source>
        <dbReference type="Proteomes" id="UP000256845"/>
    </source>
</evidence>
<sequence>MSDTEDTAPPNDNALPYGPSKLAQLTARILDLVEDRVASRAARDSGELTQQDFGEVITDLQSLNDPELLQLINDGWEEMVRAAEEAQWRDERRYPLERLIIHHFEPYLAPRGSNAVSGQNLSRRVIPAFLAALSQMIGKELLQDYESRCREIVDQIQNKAGNNFDWELVYNDPNANILAQDIIVYIAQYFRDVPKRRVWMIDIFLRNMPPATTAGEMEWSFGNEEFHILVNALYADLFHMLKDKDALAGLRMRYGDQRLTALEDVEKALLDDMGAVL</sequence>